<dbReference type="EMBL" id="BMVB01000009">
    <property type="protein sequence ID" value="GHC52911.1"/>
    <property type="molecule type" value="Genomic_DNA"/>
</dbReference>
<feature type="transmembrane region" description="Helical" evidence="2">
    <location>
        <begin position="116"/>
        <end position="138"/>
    </location>
</feature>
<comment type="caution">
    <text evidence="3">The sequence shown here is derived from an EMBL/GenBank/DDBJ whole genome shotgun (WGS) entry which is preliminary data.</text>
</comment>
<dbReference type="Proteomes" id="UP000646244">
    <property type="component" value="Unassembled WGS sequence"/>
</dbReference>
<keyword evidence="2" id="KW-1133">Transmembrane helix</keyword>
<protein>
    <recommendedName>
        <fullName evidence="5">Transmembrane protein</fullName>
    </recommendedName>
</protein>
<organism evidence="3 4">
    <name type="scientific">Streptomyces cinnamoneus</name>
    <name type="common">Streptoverticillium cinnamoneum</name>
    <dbReference type="NCBI Taxonomy" id="53446"/>
    <lineage>
        <taxon>Bacteria</taxon>
        <taxon>Bacillati</taxon>
        <taxon>Actinomycetota</taxon>
        <taxon>Actinomycetes</taxon>
        <taxon>Kitasatosporales</taxon>
        <taxon>Streptomycetaceae</taxon>
        <taxon>Streptomyces</taxon>
        <taxon>Streptomyces cinnamoneus group</taxon>
    </lineage>
</organism>
<evidence type="ECO:0000313" key="3">
    <source>
        <dbReference type="EMBL" id="GHC52911.1"/>
    </source>
</evidence>
<feature type="compositionally biased region" description="Acidic residues" evidence="1">
    <location>
        <begin position="1"/>
        <end position="19"/>
    </location>
</feature>
<feature type="transmembrane region" description="Helical" evidence="2">
    <location>
        <begin position="44"/>
        <end position="63"/>
    </location>
</feature>
<reference evidence="3" key="2">
    <citation type="submission" date="2020-09" db="EMBL/GenBank/DDBJ databases">
        <authorList>
            <person name="Sun Q."/>
            <person name="Ohkuma M."/>
        </authorList>
    </citation>
    <scope>NUCLEOTIDE SEQUENCE</scope>
    <source>
        <strain evidence="3">JCM 4633</strain>
    </source>
</reference>
<proteinExistence type="predicted"/>
<feature type="transmembrane region" description="Helical" evidence="2">
    <location>
        <begin position="75"/>
        <end position="95"/>
    </location>
</feature>
<evidence type="ECO:0000256" key="1">
    <source>
        <dbReference type="SAM" id="MobiDB-lite"/>
    </source>
</evidence>
<keyword evidence="2" id="KW-0812">Transmembrane</keyword>
<evidence type="ECO:0000256" key="2">
    <source>
        <dbReference type="SAM" id="Phobius"/>
    </source>
</evidence>
<evidence type="ECO:0008006" key="5">
    <source>
        <dbReference type="Google" id="ProtNLM"/>
    </source>
</evidence>
<dbReference type="AlphaFoldDB" id="A0A918TLA4"/>
<accession>A0A918TLA4</accession>
<reference evidence="3" key="1">
    <citation type="journal article" date="2014" name="Int. J. Syst. Evol. Microbiol.">
        <title>Complete genome sequence of Corynebacterium casei LMG S-19264T (=DSM 44701T), isolated from a smear-ripened cheese.</title>
        <authorList>
            <consortium name="US DOE Joint Genome Institute (JGI-PGF)"/>
            <person name="Walter F."/>
            <person name="Albersmeier A."/>
            <person name="Kalinowski J."/>
            <person name="Ruckert C."/>
        </authorList>
    </citation>
    <scope>NUCLEOTIDE SEQUENCE</scope>
    <source>
        <strain evidence="3">JCM 4633</strain>
    </source>
</reference>
<gene>
    <name evidence="3" type="ORF">GCM10010507_31300</name>
</gene>
<sequence>MAGEEPDDLSPDGPDDSDDAGGIPVDATVPASFRELRPQRRLRVWQLAPIVVLAAIGSLMFAFPLAFEFGDGGPVVAMLGLLLSCCAAGWGVMAARRVGYTWPGMPPRGSGRRPDWRYVAAYTAVVALMVVLAVWRVARLR</sequence>
<keyword evidence="2" id="KW-0472">Membrane</keyword>
<evidence type="ECO:0000313" key="4">
    <source>
        <dbReference type="Proteomes" id="UP000646244"/>
    </source>
</evidence>
<feature type="region of interest" description="Disordered" evidence="1">
    <location>
        <begin position="1"/>
        <end position="24"/>
    </location>
</feature>
<name>A0A918TLA4_STRCJ</name>